<dbReference type="SUPFAM" id="SSF56112">
    <property type="entry name" value="Protein kinase-like (PK-like)"/>
    <property type="match status" value="1"/>
</dbReference>
<dbReference type="EC" id="2.7.11.1" evidence="1"/>
<keyword evidence="3" id="KW-0808">Transferase</keyword>
<dbReference type="Gene3D" id="1.10.510.10">
    <property type="entry name" value="Transferase(Phosphotransferase) domain 1"/>
    <property type="match status" value="1"/>
</dbReference>
<keyword evidence="6" id="KW-0067">ATP-binding</keyword>
<name>A0ABQ5R185_9ACTN</name>
<dbReference type="InterPro" id="IPR011009">
    <property type="entry name" value="Kinase-like_dom_sf"/>
</dbReference>
<dbReference type="CDD" id="cd14014">
    <property type="entry name" value="STKc_PknB_like"/>
    <property type="match status" value="1"/>
</dbReference>
<evidence type="ECO:0000313" key="8">
    <source>
        <dbReference type="EMBL" id="GLH99946.1"/>
    </source>
</evidence>
<dbReference type="PANTHER" id="PTHR43289:SF6">
    <property type="entry name" value="SERINE_THREONINE-PROTEIN KINASE NEKL-3"/>
    <property type="match status" value="1"/>
</dbReference>
<evidence type="ECO:0000256" key="6">
    <source>
        <dbReference type="ARBA" id="ARBA00022840"/>
    </source>
</evidence>
<keyword evidence="9" id="KW-1185">Reference proteome</keyword>
<evidence type="ECO:0000313" key="9">
    <source>
        <dbReference type="Proteomes" id="UP001144280"/>
    </source>
</evidence>
<dbReference type="Pfam" id="PF12401">
    <property type="entry name" value="FhaA_N"/>
    <property type="match status" value="1"/>
</dbReference>
<organism evidence="8 9">
    <name type="scientific">Phytohabitans aurantiacus</name>
    <dbReference type="NCBI Taxonomy" id="3016789"/>
    <lineage>
        <taxon>Bacteria</taxon>
        <taxon>Bacillati</taxon>
        <taxon>Actinomycetota</taxon>
        <taxon>Actinomycetes</taxon>
        <taxon>Micromonosporales</taxon>
        <taxon>Micromonosporaceae</taxon>
    </lineage>
</organism>
<dbReference type="SMART" id="SM00220">
    <property type="entry name" value="S_TKc"/>
    <property type="match status" value="1"/>
</dbReference>
<dbReference type="PANTHER" id="PTHR43289">
    <property type="entry name" value="MITOGEN-ACTIVATED PROTEIN KINASE KINASE KINASE 20-RELATED"/>
    <property type="match status" value="1"/>
</dbReference>
<accession>A0ABQ5R185</accession>
<keyword evidence="2" id="KW-0723">Serine/threonine-protein kinase</keyword>
<keyword evidence="5" id="KW-0418">Kinase</keyword>
<dbReference type="Pfam" id="PF00069">
    <property type="entry name" value="Pkinase"/>
    <property type="match status" value="1"/>
</dbReference>
<dbReference type="Gene3D" id="3.30.200.20">
    <property type="entry name" value="Phosphorylase Kinase, domain 1"/>
    <property type="match status" value="1"/>
</dbReference>
<evidence type="ECO:0000256" key="1">
    <source>
        <dbReference type="ARBA" id="ARBA00012513"/>
    </source>
</evidence>
<sequence>MTGVDEHPLEKLWCALYDLHVRHGQPSARKIATDAAAVPGFRDARGFNVVNTVLRIAKDVHHLLRHRVPIPQQRRDRASRPPTRDAVLTVVAGIDAKQRAHFDHLWQETVRWHGAQEEQAPTGGASDDELRPRMPDLSQAFQRTLRGAAAQNGAGGRVPGRYLLVLSPSDYQARQAHEARFRVELAAMIESHAARLGLTLTAPAAVEVSEDGEVAPGLFGISAALTPSDAPSAEAPLVPGYHDFQVVGVGGSSVVYRATHTRLGRVDAIKVFRDATTAHSARLRELRSFIDLAGHPYIVALFDTGHTRDGDPYLAMQYCPQGTYEDLLHQVGALAVEEVIEVGERIAHALHVAHVAGVIHCDVKPSNILRTSYGPRLSDFGIALDVGEAGNAGGAAGMTPSYASPEALTGGGLSPATDIYGLASTLWTMLAGHPPFHAPSEPAGDLEQLRRRVLSTPAPGLPRSDVPPSLAAVLATAMATDPAKRYRNALEFGAALTTARS</sequence>
<dbReference type="InterPro" id="IPR042287">
    <property type="entry name" value="FhaA_N_sf"/>
</dbReference>
<keyword evidence="4" id="KW-0547">Nucleotide-binding</keyword>
<evidence type="ECO:0000256" key="3">
    <source>
        <dbReference type="ARBA" id="ARBA00022679"/>
    </source>
</evidence>
<evidence type="ECO:0000256" key="2">
    <source>
        <dbReference type="ARBA" id="ARBA00022527"/>
    </source>
</evidence>
<gene>
    <name evidence="8" type="ORF">Pa4123_52220</name>
</gene>
<dbReference type="EMBL" id="BSDI01000029">
    <property type="protein sequence ID" value="GLH99946.1"/>
    <property type="molecule type" value="Genomic_DNA"/>
</dbReference>
<protein>
    <recommendedName>
        <fullName evidence="1">non-specific serine/threonine protein kinase</fullName>
        <ecNumber evidence="1">2.7.11.1</ecNumber>
    </recommendedName>
</protein>
<feature type="domain" description="Protein kinase" evidence="7">
    <location>
        <begin position="241"/>
        <end position="497"/>
    </location>
</feature>
<dbReference type="PROSITE" id="PS50011">
    <property type="entry name" value="PROTEIN_KINASE_DOM"/>
    <property type="match status" value="1"/>
</dbReference>
<comment type="caution">
    <text evidence="8">The sequence shown here is derived from an EMBL/GenBank/DDBJ whole genome shotgun (WGS) entry which is preliminary data.</text>
</comment>
<dbReference type="RefSeq" id="WP_281899943.1">
    <property type="nucleotide sequence ID" value="NZ_BSDI01000029.1"/>
</dbReference>
<dbReference type="Proteomes" id="UP001144280">
    <property type="component" value="Unassembled WGS sequence"/>
</dbReference>
<evidence type="ECO:0000256" key="5">
    <source>
        <dbReference type="ARBA" id="ARBA00022777"/>
    </source>
</evidence>
<dbReference type="InterPro" id="IPR022128">
    <property type="entry name" value="FhaA_N"/>
</dbReference>
<evidence type="ECO:0000256" key="4">
    <source>
        <dbReference type="ARBA" id="ARBA00022741"/>
    </source>
</evidence>
<proteinExistence type="predicted"/>
<evidence type="ECO:0000259" key="7">
    <source>
        <dbReference type="PROSITE" id="PS50011"/>
    </source>
</evidence>
<dbReference type="Gene3D" id="3.30.2320.60">
    <property type="entry name" value="FhaA, phosphopeptide-binding domain (DUF3662)"/>
    <property type="match status" value="1"/>
</dbReference>
<dbReference type="InterPro" id="IPR000719">
    <property type="entry name" value="Prot_kinase_dom"/>
</dbReference>
<reference evidence="8" key="1">
    <citation type="submission" date="2022-12" db="EMBL/GenBank/DDBJ databases">
        <title>New Phytohabitans aurantiacus sp. RD004123 nov., an actinomycete isolated from soil.</title>
        <authorList>
            <person name="Triningsih D.W."/>
            <person name="Harunari E."/>
            <person name="Igarashi Y."/>
        </authorList>
    </citation>
    <scope>NUCLEOTIDE SEQUENCE</scope>
    <source>
        <strain evidence="8">RD004123</strain>
    </source>
</reference>